<sequence length="82" mass="9748">MDVSPNYEAPGDSGLGSCEKVNEKIYRELGEFGLLDGRGRRKQYRSQDRYVQKLKRENELLKKCLVAWKEEVNKRDIRSWKR</sequence>
<keyword evidence="2" id="KW-1185">Reference proteome</keyword>
<proteinExistence type="predicted"/>
<evidence type="ECO:0008006" key="3">
    <source>
        <dbReference type="Google" id="ProtNLM"/>
    </source>
</evidence>
<dbReference type="AlphaFoldDB" id="A0A2R9T1J2"/>
<evidence type="ECO:0000313" key="2">
    <source>
        <dbReference type="Proteomes" id="UP000003094"/>
    </source>
</evidence>
<gene>
    <name evidence="1" type="ORF">PVOR_02186</name>
</gene>
<evidence type="ECO:0000313" key="1">
    <source>
        <dbReference type="EMBL" id="EFU43508.1"/>
    </source>
</evidence>
<reference evidence="1 2" key="1">
    <citation type="journal article" date="2010" name="BMC Genomics">
        <title>Genome sequence of the pattern forming Paenibacillus vortex bacterium reveals potential for thriving in complex environments.</title>
        <authorList>
            <person name="Sirota-Madi A."/>
            <person name="Olender T."/>
            <person name="Helman Y."/>
            <person name="Ingham C."/>
            <person name="Brainis I."/>
            <person name="Roth D."/>
            <person name="Hagi E."/>
            <person name="Brodsky L."/>
            <person name="Leshkowitz D."/>
            <person name="Galatenko V."/>
            <person name="Nikolaev V."/>
            <person name="Mugasimangalam R.C."/>
            <person name="Bransburg-Zabary S."/>
            <person name="Gutnick D.L."/>
            <person name="Lancet D."/>
            <person name="Ben-Jacob E."/>
        </authorList>
    </citation>
    <scope>NUCLEOTIDE SEQUENCE [LARGE SCALE GENOMIC DNA]</scope>
    <source>
        <strain evidence="1 2">V453</strain>
    </source>
</reference>
<name>A0A2R9T1J2_9BACL</name>
<organism evidence="1 2">
    <name type="scientific">Paenibacillus vortex V453</name>
    <dbReference type="NCBI Taxonomy" id="715225"/>
    <lineage>
        <taxon>Bacteria</taxon>
        <taxon>Bacillati</taxon>
        <taxon>Bacillota</taxon>
        <taxon>Bacilli</taxon>
        <taxon>Bacillales</taxon>
        <taxon>Paenibacillaceae</taxon>
        <taxon>Paenibacillus</taxon>
    </lineage>
</organism>
<dbReference type="KEGG" id="pvo:PVOR_02186"/>
<dbReference type="Proteomes" id="UP000003094">
    <property type="component" value="Unassembled WGS sequence"/>
</dbReference>
<accession>A0A2R9T1J2</accession>
<protein>
    <recommendedName>
        <fullName evidence="3">Transposase</fullName>
    </recommendedName>
</protein>
<dbReference type="EMBL" id="ADHJ01000004">
    <property type="protein sequence ID" value="EFU43508.1"/>
    <property type="molecule type" value="Genomic_DNA"/>
</dbReference>
<comment type="caution">
    <text evidence="1">The sequence shown here is derived from an EMBL/GenBank/DDBJ whole genome shotgun (WGS) entry which is preliminary data.</text>
</comment>